<evidence type="ECO:0000313" key="2">
    <source>
        <dbReference type="Proteomes" id="UP001497700"/>
    </source>
</evidence>
<dbReference type="EMBL" id="MU393449">
    <property type="protein sequence ID" value="KAI4867288.1"/>
    <property type="molecule type" value="Genomic_DNA"/>
</dbReference>
<sequence length="669" mass="74910">MADSGKMLQQTQVRLLIDNITLPVSTHGTLYTAVTEAWVKALQALENLIKGIPQQINDGAVLLGLSAWHLYPDLLLASTGQYIRQEDSLISSGGIVTIGLEDKDNNGKGVFWSLPLAQARYYGDPVITKRHAGVRESQVTFNEFLFVVIGSILSRWNAHSLDLCIKLDLIHKFASIASPTSDHPSDLKCHPLHTKDRDKLGWLHRLGLAVGQYSQSKEVARKQMARLISFGERRCSNFLGPINSHPPPAFGLVEFRTLLDAFGDDFKGRIRFLQNWAAREFDSHSLRDAVIRYRPKGEYERFKYTKLIKEIVPRKKRRNATGSSTISPPQFQWLDDFKSDRLDNFEGDGGAWIPPGPNEQPTPHDLFYGDPKSCAIYINRMKFSHLIRCIEEGDFPMNLVETALLDLCESSIFDKYFDSLNAIDVAGMIYSKLHGARVHLQVTSKPIIESHWCKELQSEEPRILQAIFSCVAHLETGVCDVDPNSIGDQTFAVCHGSSIFVAESLLKDPAEANLEIPVERIVGNVGKPGLTFLIAPPRPKTRKVDYSTWHMISYEPFDGVAQDSFQGTTFHLSFTGGRDAPASFLETVVSVYDRGKWIADLDILTSSTQWTKLLDPYNQLIRRLVSVDSWMELLDPPVQVSVVRAHANPVARLAAAALAVRQSDQVFIL</sequence>
<evidence type="ECO:0000313" key="1">
    <source>
        <dbReference type="EMBL" id="KAI4867288.1"/>
    </source>
</evidence>
<accession>A0ACB9Z729</accession>
<name>A0ACB9Z729_9PEZI</name>
<comment type="caution">
    <text evidence="1">The sequence shown here is derived from an EMBL/GenBank/DDBJ whole genome shotgun (WGS) entry which is preliminary data.</text>
</comment>
<reference evidence="1 2" key="1">
    <citation type="journal article" date="2022" name="New Phytol.">
        <title>Ecological generalism drives hyperdiversity of secondary metabolite gene clusters in xylarialean endophytes.</title>
        <authorList>
            <person name="Franco M.E.E."/>
            <person name="Wisecaver J.H."/>
            <person name="Arnold A.E."/>
            <person name="Ju Y.M."/>
            <person name="Slot J.C."/>
            <person name="Ahrendt S."/>
            <person name="Moore L.P."/>
            <person name="Eastman K.E."/>
            <person name="Scott K."/>
            <person name="Konkel Z."/>
            <person name="Mondo S.J."/>
            <person name="Kuo A."/>
            <person name="Hayes R.D."/>
            <person name="Haridas S."/>
            <person name="Andreopoulos B."/>
            <person name="Riley R."/>
            <person name="LaButti K."/>
            <person name="Pangilinan J."/>
            <person name="Lipzen A."/>
            <person name="Amirebrahimi M."/>
            <person name="Yan J."/>
            <person name="Adam C."/>
            <person name="Keymanesh K."/>
            <person name="Ng V."/>
            <person name="Louie K."/>
            <person name="Northen T."/>
            <person name="Drula E."/>
            <person name="Henrissat B."/>
            <person name="Hsieh H.M."/>
            <person name="Youens-Clark K."/>
            <person name="Lutzoni F."/>
            <person name="Miadlikowska J."/>
            <person name="Eastwood D.C."/>
            <person name="Hamelin R.C."/>
            <person name="Grigoriev I.V."/>
            <person name="U'Ren J.M."/>
        </authorList>
    </citation>
    <scope>NUCLEOTIDE SEQUENCE [LARGE SCALE GENOMIC DNA]</scope>
    <source>
        <strain evidence="1 2">CBS 119005</strain>
    </source>
</reference>
<organism evidence="1 2">
    <name type="scientific">Hypoxylon rubiginosum</name>
    <dbReference type="NCBI Taxonomy" id="110542"/>
    <lineage>
        <taxon>Eukaryota</taxon>
        <taxon>Fungi</taxon>
        <taxon>Dikarya</taxon>
        <taxon>Ascomycota</taxon>
        <taxon>Pezizomycotina</taxon>
        <taxon>Sordariomycetes</taxon>
        <taxon>Xylariomycetidae</taxon>
        <taxon>Xylariales</taxon>
        <taxon>Hypoxylaceae</taxon>
        <taxon>Hypoxylon</taxon>
    </lineage>
</organism>
<proteinExistence type="predicted"/>
<keyword evidence="2" id="KW-1185">Reference proteome</keyword>
<gene>
    <name evidence="1" type="ORF">F4820DRAFT_457113</name>
</gene>
<dbReference type="Proteomes" id="UP001497700">
    <property type="component" value="Unassembled WGS sequence"/>
</dbReference>
<protein>
    <submittedName>
        <fullName evidence="1">Uncharacterized protein</fullName>
    </submittedName>
</protein>